<dbReference type="AlphaFoldDB" id="A0A2P5ARU7"/>
<sequence length="202" mass="22564">MKKVLRRAERRVSSGKKEIEPSTMASSNQYSLSLLFFFFFFFFFFTSCTHLIGLASSSTTTFLSDSVFESHGFAASRSLLQAKKSCSINFESQNYTIITSKCKGPQYPPQACCQAFKEFACTFADAINDAQSDCASTMFSYINLYGKYPPGLFALQCREGKEGLDCTDILAAKEKNRGQIKATPSTLLLLLTAFSMLLYHLF</sequence>
<comment type="caution">
    <text evidence="3">The sequence shown here is derived from an EMBL/GenBank/DDBJ whole genome shotgun (WGS) entry which is preliminary data.</text>
</comment>
<dbReference type="STRING" id="3476.A0A2P5ARU7"/>
<gene>
    <name evidence="3" type="ORF">PanWU01x14_306030</name>
</gene>
<keyword evidence="1" id="KW-0472">Membrane</keyword>
<dbReference type="PANTHER" id="PTHR31533">
    <property type="entry name" value="GPI-ANCHORED PROTEIN LLG1-RELATED-RELATED"/>
    <property type="match status" value="1"/>
</dbReference>
<dbReference type="InterPro" id="IPR058888">
    <property type="entry name" value="LLG1-like"/>
</dbReference>
<dbReference type="Proteomes" id="UP000237105">
    <property type="component" value="Unassembled WGS sequence"/>
</dbReference>
<evidence type="ECO:0000313" key="3">
    <source>
        <dbReference type="EMBL" id="PON39278.1"/>
    </source>
</evidence>
<dbReference type="InterPro" id="IPR039307">
    <property type="entry name" value="LORELEI-like"/>
</dbReference>
<dbReference type="PANTHER" id="PTHR31533:SF2">
    <property type="entry name" value="GPI-ANCHORED PROTEIN LLG1"/>
    <property type="match status" value="1"/>
</dbReference>
<feature type="domain" description="GPI-anchored protein LLG1-like" evidence="2">
    <location>
        <begin position="88"/>
        <end position="165"/>
    </location>
</feature>
<keyword evidence="1" id="KW-0812">Transmembrane</keyword>
<organism evidence="3 4">
    <name type="scientific">Parasponia andersonii</name>
    <name type="common">Sponia andersonii</name>
    <dbReference type="NCBI Taxonomy" id="3476"/>
    <lineage>
        <taxon>Eukaryota</taxon>
        <taxon>Viridiplantae</taxon>
        <taxon>Streptophyta</taxon>
        <taxon>Embryophyta</taxon>
        <taxon>Tracheophyta</taxon>
        <taxon>Spermatophyta</taxon>
        <taxon>Magnoliopsida</taxon>
        <taxon>eudicotyledons</taxon>
        <taxon>Gunneridae</taxon>
        <taxon>Pentapetalae</taxon>
        <taxon>rosids</taxon>
        <taxon>fabids</taxon>
        <taxon>Rosales</taxon>
        <taxon>Cannabaceae</taxon>
        <taxon>Parasponia</taxon>
    </lineage>
</organism>
<dbReference type="OrthoDB" id="585255at2759"/>
<evidence type="ECO:0000313" key="4">
    <source>
        <dbReference type="Proteomes" id="UP000237105"/>
    </source>
</evidence>
<evidence type="ECO:0000256" key="1">
    <source>
        <dbReference type="SAM" id="Phobius"/>
    </source>
</evidence>
<evidence type="ECO:0000259" key="2">
    <source>
        <dbReference type="Pfam" id="PF26578"/>
    </source>
</evidence>
<keyword evidence="1" id="KW-1133">Transmembrane helix</keyword>
<dbReference type="Pfam" id="PF26578">
    <property type="entry name" value="LLG1"/>
    <property type="match status" value="1"/>
</dbReference>
<name>A0A2P5ARU7_PARAD</name>
<keyword evidence="4" id="KW-1185">Reference proteome</keyword>
<reference evidence="4" key="1">
    <citation type="submission" date="2016-06" db="EMBL/GenBank/DDBJ databases">
        <title>Parallel loss of symbiosis genes in relatives of nitrogen-fixing non-legume Parasponia.</title>
        <authorList>
            <person name="Van Velzen R."/>
            <person name="Holmer R."/>
            <person name="Bu F."/>
            <person name="Rutten L."/>
            <person name="Van Zeijl A."/>
            <person name="Liu W."/>
            <person name="Santuari L."/>
            <person name="Cao Q."/>
            <person name="Sharma T."/>
            <person name="Shen D."/>
            <person name="Roswanjaya Y."/>
            <person name="Wardhani T."/>
            <person name="Kalhor M.S."/>
            <person name="Jansen J."/>
            <person name="Van den Hoogen J."/>
            <person name="Gungor B."/>
            <person name="Hartog M."/>
            <person name="Hontelez J."/>
            <person name="Verver J."/>
            <person name="Yang W.-C."/>
            <person name="Schijlen E."/>
            <person name="Repin R."/>
            <person name="Schilthuizen M."/>
            <person name="Schranz E."/>
            <person name="Heidstra R."/>
            <person name="Miyata K."/>
            <person name="Fedorova E."/>
            <person name="Kohlen W."/>
            <person name="Bisseling T."/>
            <person name="Smit S."/>
            <person name="Geurts R."/>
        </authorList>
    </citation>
    <scope>NUCLEOTIDE SEQUENCE [LARGE SCALE GENOMIC DNA]</scope>
    <source>
        <strain evidence="4">cv. WU1-14</strain>
    </source>
</reference>
<feature type="transmembrane region" description="Helical" evidence="1">
    <location>
        <begin position="30"/>
        <end position="54"/>
    </location>
</feature>
<proteinExistence type="predicted"/>
<accession>A0A2P5ARU7</accession>
<protein>
    <submittedName>
        <fullName evidence="3">LORELEI-LIKE-GPI-ANCHORED PROTEIN</fullName>
    </submittedName>
</protein>
<dbReference type="EMBL" id="JXTB01000470">
    <property type="protein sequence ID" value="PON39278.1"/>
    <property type="molecule type" value="Genomic_DNA"/>
</dbReference>